<gene>
    <name evidence="1" type="ORF">HPB49_011215</name>
</gene>
<dbReference type="EMBL" id="CM023475">
    <property type="protein sequence ID" value="KAH7945478.1"/>
    <property type="molecule type" value="Genomic_DNA"/>
</dbReference>
<protein>
    <submittedName>
        <fullName evidence="1">Uncharacterized protein</fullName>
    </submittedName>
</protein>
<reference evidence="1" key="1">
    <citation type="submission" date="2020-05" db="EMBL/GenBank/DDBJ databases">
        <title>Large-scale comparative analyses of tick genomes elucidate their genetic diversity and vector capacities.</title>
        <authorList>
            <person name="Jia N."/>
            <person name="Wang J."/>
            <person name="Shi W."/>
            <person name="Du L."/>
            <person name="Sun Y."/>
            <person name="Zhan W."/>
            <person name="Jiang J."/>
            <person name="Wang Q."/>
            <person name="Zhang B."/>
            <person name="Ji P."/>
            <person name="Sakyi L.B."/>
            <person name="Cui X."/>
            <person name="Yuan T."/>
            <person name="Jiang B."/>
            <person name="Yang W."/>
            <person name="Lam T.T.-Y."/>
            <person name="Chang Q."/>
            <person name="Ding S."/>
            <person name="Wang X."/>
            <person name="Zhu J."/>
            <person name="Ruan X."/>
            <person name="Zhao L."/>
            <person name="Wei J."/>
            <person name="Que T."/>
            <person name="Du C."/>
            <person name="Cheng J."/>
            <person name="Dai P."/>
            <person name="Han X."/>
            <person name="Huang E."/>
            <person name="Gao Y."/>
            <person name="Liu J."/>
            <person name="Shao H."/>
            <person name="Ye R."/>
            <person name="Li L."/>
            <person name="Wei W."/>
            <person name="Wang X."/>
            <person name="Wang C."/>
            <person name="Yang T."/>
            <person name="Huo Q."/>
            <person name="Li W."/>
            <person name="Guo W."/>
            <person name="Chen H."/>
            <person name="Zhou L."/>
            <person name="Ni X."/>
            <person name="Tian J."/>
            <person name="Zhou Y."/>
            <person name="Sheng Y."/>
            <person name="Liu T."/>
            <person name="Pan Y."/>
            <person name="Xia L."/>
            <person name="Li J."/>
            <person name="Zhao F."/>
            <person name="Cao W."/>
        </authorList>
    </citation>
    <scope>NUCLEOTIDE SEQUENCE</scope>
    <source>
        <strain evidence="1">Dsil-2018</strain>
    </source>
</reference>
<dbReference type="Proteomes" id="UP000821865">
    <property type="component" value="Chromosome 6"/>
</dbReference>
<proteinExistence type="predicted"/>
<evidence type="ECO:0000313" key="1">
    <source>
        <dbReference type="EMBL" id="KAH7945478.1"/>
    </source>
</evidence>
<accession>A0ACB8CKI6</accession>
<sequence length="109" mass="12287">MGYNNYTAKFKLAVIEFVEENGNRAAAKHFSVNESHVRCQTRDFVSPNIVEKSFKKTGLSNALDGTEDDALWESGDNGRDDDSQSDLSTSDSDWTVHDRIWLVKIRANC</sequence>
<evidence type="ECO:0000313" key="2">
    <source>
        <dbReference type="Proteomes" id="UP000821865"/>
    </source>
</evidence>
<name>A0ACB8CKI6_DERSI</name>
<organism evidence="1 2">
    <name type="scientific">Dermacentor silvarum</name>
    <name type="common">Tick</name>
    <dbReference type="NCBI Taxonomy" id="543639"/>
    <lineage>
        <taxon>Eukaryota</taxon>
        <taxon>Metazoa</taxon>
        <taxon>Ecdysozoa</taxon>
        <taxon>Arthropoda</taxon>
        <taxon>Chelicerata</taxon>
        <taxon>Arachnida</taxon>
        <taxon>Acari</taxon>
        <taxon>Parasitiformes</taxon>
        <taxon>Ixodida</taxon>
        <taxon>Ixodoidea</taxon>
        <taxon>Ixodidae</taxon>
        <taxon>Rhipicephalinae</taxon>
        <taxon>Dermacentor</taxon>
    </lineage>
</organism>
<comment type="caution">
    <text evidence="1">The sequence shown here is derived from an EMBL/GenBank/DDBJ whole genome shotgun (WGS) entry which is preliminary data.</text>
</comment>
<keyword evidence="2" id="KW-1185">Reference proteome</keyword>